<accession>A0A0W0FX07</accession>
<dbReference type="EMBL" id="LATX01001538">
    <property type="protein sequence ID" value="KTB40903.1"/>
    <property type="molecule type" value="Genomic_DNA"/>
</dbReference>
<gene>
    <name evidence="1" type="ORF">WG66_6520</name>
</gene>
<protein>
    <submittedName>
        <fullName evidence="1">Uncharacterized protein</fullName>
    </submittedName>
</protein>
<dbReference type="AlphaFoldDB" id="A0A0W0FX07"/>
<dbReference type="Proteomes" id="UP000054988">
    <property type="component" value="Unassembled WGS sequence"/>
</dbReference>
<evidence type="ECO:0000313" key="1">
    <source>
        <dbReference type="EMBL" id="KTB40903.1"/>
    </source>
</evidence>
<reference evidence="1 2" key="1">
    <citation type="submission" date="2015-12" db="EMBL/GenBank/DDBJ databases">
        <title>Draft genome sequence of Moniliophthora roreri, the causal agent of frosty pod rot of cacao.</title>
        <authorList>
            <person name="Aime M.C."/>
            <person name="Diaz-Valderrama J.R."/>
            <person name="Kijpornyongpan T."/>
            <person name="Phillips-Mora W."/>
        </authorList>
    </citation>
    <scope>NUCLEOTIDE SEQUENCE [LARGE SCALE GENOMIC DNA]</scope>
    <source>
        <strain evidence="1 2">MCA 2952</strain>
    </source>
</reference>
<organism evidence="1 2">
    <name type="scientific">Moniliophthora roreri</name>
    <name type="common">Frosty pod rot fungus</name>
    <name type="synonym">Monilia roreri</name>
    <dbReference type="NCBI Taxonomy" id="221103"/>
    <lineage>
        <taxon>Eukaryota</taxon>
        <taxon>Fungi</taxon>
        <taxon>Dikarya</taxon>
        <taxon>Basidiomycota</taxon>
        <taxon>Agaricomycotina</taxon>
        <taxon>Agaricomycetes</taxon>
        <taxon>Agaricomycetidae</taxon>
        <taxon>Agaricales</taxon>
        <taxon>Marasmiineae</taxon>
        <taxon>Marasmiaceae</taxon>
        <taxon>Moniliophthora</taxon>
    </lineage>
</organism>
<comment type="caution">
    <text evidence="1">The sequence shown here is derived from an EMBL/GenBank/DDBJ whole genome shotgun (WGS) entry which is preliminary data.</text>
</comment>
<evidence type="ECO:0000313" key="2">
    <source>
        <dbReference type="Proteomes" id="UP000054988"/>
    </source>
</evidence>
<name>A0A0W0FX07_MONRR</name>
<proteinExistence type="predicted"/>
<sequence length="26" mass="2855">MVTEDQRGKQGEFSIGMAVSIWISQG</sequence>